<dbReference type="AlphaFoldDB" id="A0A4R7KL09"/>
<keyword evidence="2" id="KW-1185">Reference proteome</keyword>
<dbReference type="Proteomes" id="UP000295325">
    <property type="component" value="Unassembled WGS sequence"/>
</dbReference>
<reference evidence="1 2" key="1">
    <citation type="submission" date="2019-03" db="EMBL/GenBank/DDBJ databases">
        <title>Genomic Encyclopedia of Type Strains, Phase IV (KMG-IV): sequencing the most valuable type-strain genomes for metagenomic binning, comparative biology and taxonomic classification.</title>
        <authorList>
            <person name="Goeker M."/>
        </authorList>
    </citation>
    <scope>NUCLEOTIDE SEQUENCE [LARGE SCALE GENOMIC DNA]</scope>
    <source>
        <strain evidence="1 2">DSM 24455</strain>
    </source>
</reference>
<protein>
    <submittedName>
        <fullName evidence="1">Uncharacterized protein</fullName>
    </submittedName>
</protein>
<name>A0A4R7KL09_9CLOT</name>
<sequence length="129" mass="14941">MPACILEMSNSFISSNHLLGSAILIRKDAEFIHLNIDIFSNSPLYPILLSCLCRAFQDFQSFIFFILSLLRIHPMMSLNRCRLCPCLRVVFLFIRRQGFFQPICSSNMLGVHKRHYDLQIIVPLVSLHL</sequence>
<proteinExistence type="predicted"/>
<gene>
    <name evidence="1" type="ORF">EDD71_1129</name>
</gene>
<organism evidence="1 2">
    <name type="scientific">Fonticella tunisiensis</name>
    <dbReference type="NCBI Taxonomy" id="1096341"/>
    <lineage>
        <taxon>Bacteria</taxon>
        <taxon>Bacillati</taxon>
        <taxon>Bacillota</taxon>
        <taxon>Clostridia</taxon>
        <taxon>Eubacteriales</taxon>
        <taxon>Clostridiaceae</taxon>
        <taxon>Fonticella</taxon>
    </lineage>
</organism>
<accession>A0A4R7KL09</accession>
<evidence type="ECO:0000313" key="1">
    <source>
        <dbReference type="EMBL" id="TDT57230.1"/>
    </source>
</evidence>
<dbReference type="EMBL" id="SOAZ01000012">
    <property type="protein sequence ID" value="TDT57230.1"/>
    <property type="molecule type" value="Genomic_DNA"/>
</dbReference>
<comment type="caution">
    <text evidence="1">The sequence shown here is derived from an EMBL/GenBank/DDBJ whole genome shotgun (WGS) entry which is preliminary data.</text>
</comment>
<evidence type="ECO:0000313" key="2">
    <source>
        <dbReference type="Proteomes" id="UP000295325"/>
    </source>
</evidence>